<name>A0A103XTW6_CYNCS</name>
<dbReference type="STRING" id="59895.A0A103XTW6"/>
<dbReference type="GO" id="GO:0005783">
    <property type="term" value="C:endoplasmic reticulum"/>
    <property type="evidence" value="ECO:0007669"/>
    <property type="project" value="TreeGrafter"/>
</dbReference>
<dbReference type="GO" id="GO:0006888">
    <property type="term" value="P:endoplasmic reticulum to Golgi vesicle-mediated transport"/>
    <property type="evidence" value="ECO:0007669"/>
    <property type="project" value="TreeGrafter"/>
</dbReference>
<dbReference type="Gramene" id="KVH96828">
    <property type="protein sequence ID" value="KVH96828"/>
    <property type="gene ID" value="Ccrd_001080"/>
</dbReference>
<dbReference type="GO" id="GO:0006891">
    <property type="term" value="P:intra-Golgi vesicle-mediated transport"/>
    <property type="evidence" value="ECO:0007669"/>
    <property type="project" value="TreeGrafter"/>
</dbReference>
<dbReference type="SUPFAM" id="SSF48371">
    <property type="entry name" value="ARM repeat"/>
    <property type="match status" value="1"/>
</dbReference>
<dbReference type="GO" id="GO:0006886">
    <property type="term" value="P:intracellular protein transport"/>
    <property type="evidence" value="ECO:0007669"/>
    <property type="project" value="InterPro"/>
</dbReference>
<sequence>MTFSSISPSKTIETSLPPAFLLPLLLLLPPILRRASLPTKKIFPVQLMRRPCSDFMETIHRDVTQTASFKFQDHNQLMNLDVSGDDGRGKNADEEYEDIVPGLQCKIVMPLFRYQIKDQLKLMNFLSNILGEEGGFEYKKAIVDSIMILIRDIPDSKDSRLLHLCEFIEDCEFTYLSTRILHFLGVEGPKTSDPSKYISLEIRNDVDIFYSCSIPSLAQTPGNRNGYNNPEEFGVKVQAFVEGGYKLHFVVKDDTGMTTCVILHKLAERMVDSSTLKLLKKVIRILMSFPVKSFNFVNDVSLLDELDDEIEDQQSPVTISATKRRKIIIDDENESSGGATS</sequence>
<dbReference type="InterPro" id="IPR017106">
    <property type="entry name" value="Coatomer_gsu"/>
</dbReference>
<keyword evidence="3" id="KW-1185">Reference proteome</keyword>
<dbReference type="InterPro" id="IPR002553">
    <property type="entry name" value="Clathrin/coatomer_adapt-like_N"/>
</dbReference>
<protein>
    <submittedName>
        <fullName evidence="2">Armadillo-like helical</fullName>
    </submittedName>
</protein>
<dbReference type="PANTHER" id="PTHR10261:SF0">
    <property type="entry name" value="COATOMER SUBUNIT GAMMA-2"/>
    <property type="match status" value="1"/>
</dbReference>
<proteinExistence type="predicted"/>
<organism evidence="2 3">
    <name type="scientific">Cynara cardunculus var. scolymus</name>
    <name type="common">Globe artichoke</name>
    <name type="synonym">Cynara scolymus</name>
    <dbReference type="NCBI Taxonomy" id="59895"/>
    <lineage>
        <taxon>Eukaryota</taxon>
        <taxon>Viridiplantae</taxon>
        <taxon>Streptophyta</taxon>
        <taxon>Embryophyta</taxon>
        <taxon>Tracheophyta</taxon>
        <taxon>Spermatophyta</taxon>
        <taxon>Magnoliopsida</taxon>
        <taxon>eudicotyledons</taxon>
        <taxon>Gunneridae</taxon>
        <taxon>Pentapetalae</taxon>
        <taxon>asterids</taxon>
        <taxon>campanulids</taxon>
        <taxon>Asterales</taxon>
        <taxon>Asteraceae</taxon>
        <taxon>Carduoideae</taxon>
        <taxon>Cardueae</taxon>
        <taxon>Carduinae</taxon>
        <taxon>Cynara</taxon>
    </lineage>
</organism>
<dbReference type="Pfam" id="PF01602">
    <property type="entry name" value="Adaptin_N"/>
    <property type="match status" value="1"/>
</dbReference>
<dbReference type="GO" id="GO:0000139">
    <property type="term" value="C:Golgi membrane"/>
    <property type="evidence" value="ECO:0007669"/>
    <property type="project" value="TreeGrafter"/>
</dbReference>
<evidence type="ECO:0000313" key="2">
    <source>
        <dbReference type="EMBL" id="KVH96828.1"/>
    </source>
</evidence>
<evidence type="ECO:0000313" key="3">
    <source>
        <dbReference type="Proteomes" id="UP000243975"/>
    </source>
</evidence>
<dbReference type="Gene3D" id="1.25.10.10">
    <property type="entry name" value="Leucine-rich Repeat Variant"/>
    <property type="match status" value="1"/>
</dbReference>
<gene>
    <name evidence="2" type="ORF">Ccrd_001080</name>
</gene>
<dbReference type="InterPro" id="IPR016024">
    <property type="entry name" value="ARM-type_fold"/>
</dbReference>
<dbReference type="GO" id="GO:0005793">
    <property type="term" value="C:endoplasmic reticulum-Golgi intermediate compartment"/>
    <property type="evidence" value="ECO:0007669"/>
    <property type="project" value="TreeGrafter"/>
</dbReference>
<dbReference type="InterPro" id="IPR011989">
    <property type="entry name" value="ARM-like"/>
</dbReference>
<accession>A0A103XTW6</accession>
<comment type="caution">
    <text evidence="2">The sequence shown here is derived from an EMBL/GenBank/DDBJ whole genome shotgun (WGS) entry which is preliminary data.</text>
</comment>
<evidence type="ECO:0000259" key="1">
    <source>
        <dbReference type="Pfam" id="PF01602"/>
    </source>
</evidence>
<dbReference type="EMBL" id="LEKV01004145">
    <property type="protein sequence ID" value="KVH96828.1"/>
    <property type="molecule type" value="Genomic_DNA"/>
</dbReference>
<dbReference type="PANTHER" id="PTHR10261">
    <property type="entry name" value="COATOMER SUBUNIT GAMMA"/>
    <property type="match status" value="1"/>
</dbReference>
<reference evidence="2 3" key="1">
    <citation type="journal article" date="2016" name="Sci. Rep.">
        <title>The genome sequence of the outbreeding globe artichoke constructed de novo incorporating a phase-aware low-pass sequencing strategy of F1 progeny.</title>
        <authorList>
            <person name="Scaglione D."/>
            <person name="Reyes-Chin-Wo S."/>
            <person name="Acquadro A."/>
            <person name="Froenicke L."/>
            <person name="Portis E."/>
            <person name="Beitel C."/>
            <person name="Tirone M."/>
            <person name="Mauro R."/>
            <person name="Lo Monaco A."/>
            <person name="Mauromicale G."/>
            <person name="Faccioli P."/>
            <person name="Cattivelli L."/>
            <person name="Rieseberg L."/>
            <person name="Michelmore R."/>
            <person name="Lanteri S."/>
        </authorList>
    </citation>
    <scope>NUCLEOTIDE SEQUENCE [LARGE SCALE GENOMIC DNA]</scope>
    <source>
        <strain evidence="2">2C</strain>
    </source>
</reference>
<dbReference type="GO" id="GO:0030126">
    <property type="term" value="C:COPI vesicle coat"/>
    <property type="evidence" value="ECO:0007669"/>
    <property type="project" value="TreeGrafter"/>
</dbReference>
<dbReference type="Proteomes" id="UP000243975">
    <property type="component" value="Unassembled WGS sequence"/>
</dbReference>
<dbReference type="GO" id="GO:0009306">
    <property type="term" value="P:protein secretion"/>
    <property type="evidence" value="ECO:0007669"/>
    <property type="project" value="TreeGrafter"/>
</dbReference>
<feature type="domain" description="Clathrin/coatomer adaptor adaptin-like N-terminal" evidence="1">
    <location>
        <begin position="117"/>
        <end position="199"/>
    </location>
</feature>
<dbReference type="AlphaFoldDB" id="A0A103XTW6"/>